<dbReference type="Proteomes" id="UP001564626">
    <property type="component" value="Unassembled WGS sequence"/>
</dbReference>
<dbReference type="InterPro" id="IPR013494">
    <property type="entry name" value="CHP02678"/>
</dbReference>
<accession>A0ABV4CJM8</accession>
<evidence type="ECO:0000313" key="2">
    <source>
        <dbReference type="Proteomes" id="UP001564626"/>
    </source>
</evidence>
<proteinExistence type="predicted"/>
<dbReference type="RefSeq" id="WP_345364153.1">
    <property type="nucleotide sequence ID" value="NZ_BAABII010000010.1"/>
</dbReference>
<protein>
    <submittedName>
        <fullName evidence="1">DUF2398 family protein</fullName>
    </submittedName>
</protein>
<evidence type="ECO:0000313" key="1">
    <source>
        <dbReference type="EMBL" id="MEY8041297.1"/>
    </source>
</evidence>
<dbReference type="EMBL" id="JBGEHV010000034">
    <property type="protein sequence ID" value="MEY8041297.1"/>
    <property type="molecule type" value="Genomic_DNA"/>
</dbReference>
<name>A0ABV4CJM8_9PSEU</name>
<keyword evidence="2" id="KW-1185">Reference proteome</keyword>
<dbReference type="Pfam" id="PF09661">
    <property type="entry name" value="DUF2398"/>
    <property type="match status" value="1"/>
</dbReference>
<gene>
    <name evidence="1" type="ORF">AB8O55_17980</name>
</gene>
<organism evidence="1 2">
    <name type="scientific">Saccharopolyspora cebuensis</name>
    <dbReference type="NCBI Taxonomy" id="418759"/>
    <lineage>
        <taxon>Bacteria</taxon>
        <taxon>Bacillati</taxon>
        <taxon>Actinomycetota</taxon>
        <taxon>Actinomycetes</taxon>
        <taxon>Pseudonocardiales</taxon>
        <taxon>Pseudonocardiaceae</taxon>
        <taxon>Saccharopolyspora</taxon>
    </lineage>
</organism>
<comment type="caution">
    <text evidence="1">The sequence shown here is derived from an EMBL/GenBank/DDBJ whole genome shotgun (WGS) entry which is preliminary data.</text>
</comment>
<sequence length="381" mass="42807">MNRDAAERQRAFTALLRSPVLDRRAHPELWSLVRVHRAALGEWFSHRLGYRLVITDSAARLFRLPVEGAVLAPRRFRPPTRRVLVLAILGAAAAEDAEDITTTQDLSDRVRALSTHEDVTLAPYDPDRFAERTLFVKAVQILVSVGALRPTGRDYEQQREGWAHHRDPIGGAYEVHRELLLRMVDPTALRSALPGGHSDVPPHESAARFSLMRRLIELPVLFYDDLTDAERTYLASQRHRVLAWCAEMTGWTIEQRAEGMALIAADEGETDLPFPKLRATDFATLMVLDELIRRHGTGVVITSEHLGAAAAEVRDRYPKAMTNDLRVGTAVESEARHLLIALDLLRPTDSPEKWLLTTVAARYRNPRVVAVNARLDEEAQA</sequence>
<reference evidence="1 2" key="1">
    <citation type="submission" date="2024-08" db="EMBL/GenBank/DDBJ databases">
        <title>Genome mining of Saccharopolyspora cebuensis PGLac3 from Nigerian medicinal plant.</title>
        <authorList>
            <person name="Ezeobiora C.E."/>
            <person name="Igbokwe N.H."/>
            <person name="Amin D.H."/>
            <person name="Mendie U.E."/>
        </authorList>
    </citation>
    <scope>NUCLEOTIDE SEQUENCE [LARGE SCALE GENOMIC DNA]</scope>
    <source>
        <strain evidence="1 2">PGLac3</strain>
    </source>
</reference>